<accession>A0ABV1LQ26</accession>
<protein>
    <recommendedName>
        <fullName evidence="4">DUF3301 domain-containing protein</fullName>
    </recommendedName>
</protein>
<evidence type="ECO:0000256" key="1">
    <source>
        <dbReference type="SAM" id="Phobius"/>
    </source>
</evidence>
<organism evidence="2 3">
    <name type="scientific">Paraburkholderia acidicola</name>
    <dbReference type="NCBI Taxonomy" id="1912599"/>
    <lineage>
        <taxon>Bacteria</taxon>
        <taxon>Pseudomonadati</taxon>
        <taxon>Pseudomonadota</taxon>
        <taxon>Betaproteobacteria</taxon>
        <taxon>Burkholderiales</taxon>
        <taxon>Burkholderiaceae</taxon>
        <taxon>Paraburkholderia</taxon>
    </lineage>
</organism>
<keyword evidence="1" id="KW-0472">Membrane</keyword>
<feature type="transmembrane region" description="Helical" evidence="1">
    <location>
        <begin position="10"/>
        <end position="28"/>
    </location>
</feature>
<reference evidence="2 3" key="1">
    <citation type="journal article" date="2024" name="Chem. Sci.">
        <title>Discovery of a lagriamide polyketide by integrated genome mining, isotopic labeling, and untargeted metabolomics.</title>
        <authorList>
            <person name="Fergusson C.H."/>
            <person name="Saulog J."/>
            <person name="Paulo B.S."/>
            <person name="Wilson D.M."/>
            <person name="Liu D.Y."/>
            <person name="Morehouse N.J."/>
            <person name="Waterworth S."/>
            <person name="Barkei J."/>
            <person name="Gray C.A."/>
            <person name="Kwan J.C."/>
            <person name="Eustaquio A.S."/>
            <person name="Linington R.G."/>
        </authorList>
    </citation>
    <scope>NUCLEOTIDE SEQUENCE [LARGE SCALE GENOMIC DNA]</scope>
    <source>
        <strain evidence="2 3">RL17-338-BIF-B</strain>
    </source>
</reference>
<gene>
    <name evidence="2" type="ORF">N0A02_16645</name>
</gene>
<comment type="caution">
    <text evidence="2">The sequence shown here is derived from an EMBL/GenBank/DDBJ whole genome shotgun (WGS) entry which is preliminary data.</text>
</comment>
<evidence type="ECO:0000313" key="3">
    <source>
        <dbReference type="Proteomes" id="UP001469089"/>
    </source>
</evidence>
<keyword evidence="3" id="KW-1185">Reference proteome</keyword>
<keyword evidence="1" id="KW-1133">Transmembrane helix</keyword>
<evidence type="ECO:0000313" key="2">
    <source>
        <dbReference type="EMBL" id="MEQ5841056.1"/>
    </source>
</evidence>
<proteinExistence type="predicted"/>
<dbReference type="EMBL" id="JAOALG010000001">
    <property type="protein sequence ID" value="MEQ5841056.1"/>
    <property type="molecule type" value="Genomic_DNA"/>
</dbReference>
<keyword evidence="1" id="KW-0812">Transmembrane</keyword>
<evidence type="ECO:0008006" key="4">
    <source>
        <dbReference type="Google" id="ProtNLM"/>
    </source>
</evidence>
<sequence>MMSMGGYKKVAKIIVTIIVLWMVVNYWTDFELRSKAHECKKQLSDSGLYLAELCLLQWNPGGDSDYLGRVYDAKTGTLLVERMFQSPVPQVSWWKSEYVLFERGGRGSGLVNLPPSLFDRLTAKLP</sequence>
<name>A0ABV1LQ26_9BURK</name>
<dbReference type="RefSeq" id="WP_349543046.1">
    <property type="nucleotide sequence ID" value="NZ_JAOALG010000001.1"/>
</dbReference>
<dbReference type="Proteomes" id="UP001469089">
    <property type="component" value="Unassembled WGS sequence"/>
</dbReference>